<feature type="region of interest" description="Disordered" evidence="9">
    <location>
        <begin position="487"/>
        <end position="594"/>
    </location>
</feature>
<dbReference type="AlphaFoldDB" id="A0A195FU63"/>
<keyword evidence="2 8" id="KW-0813">Transport</keyword>
<evidence type="ECO:0000256" key="10">
    <source>
        <dbReference type="SAM" id="Phobius"/>
    </source>
</evidence>
<feature type="transmembrane region" description="Helical" evidence="10">
    <location>
        <begin position="56"/>
        <end position="80"/>
    </location>
</feature>
<keyword evidence="13" id="KW-1185">Reference proteome</keyword>
<feature type="compositionally biased region" description="Low complexity" evidence="9">
    <location>
        <begin position="573"/>
        <end position="587"/>
    </location>
</feature>
<keyword evidence="3 8" id="KW-0812">Transmembrane</keyword>
<keyword evidence="6 10" id="KW-0472">Membrane</keyword>
<feature type="domain" description="Potassium channel" evidence="11">
    <location>
        <begin position="183"/>
        <end position="239"/>
    </location>
</feature>
<evidence type="ECO:0000256" key="8">
    <source>
        <dbReference type="RuleBase" id="RU003857"/>
    </source>
</evidence>
<evidence type="ECO:0000256" key="7">
    <source>
        <dbReference type="ARBA" id="ARBA00023303"/>
    </source>
</evidence>
<keyword evidence="4 10" id="KW-1133">Transmembrane helix</keyword>
<dbReference type="GO" id="GO:0022841">
    <property type="term" value="F:potassium ion leak channel activity"/>
    <property type="evidence" value="ECO:0007669"/>
    <property type="project" value="TreeGrafter"/>
</dbReference>
<dbReference type="PRINTS" id="PR01333">
    <property type="entry name" value="2POREKCHANEL"/>
</dbReference>
<dbReference type="Gene3D" id="1.10.287.70">
    <property type="match status" value="1"/>
</dbReference>
<feature type="transmembrane region" description="Helical" evidence="10">
    <location>
        <begin position="217"/>
        <end position="239"/>
    </location>
</feature>
<protein>
    <submittedName>
        <fullName evidence="12">Potassium channel subfamily K member 18</fullName>
    </submittedName>
</protein>
<evidence type="ECO:0000256" key="4">
    <source>
        <dbReference type="ARBA" id="ARBA00022989"/>
    </source>
</evidence>
<feature type="transmembrane region" description="Helical" evidence="10">
    <location>
        <begin position="368"/>
        <end position="387"/>
    </location>
</feature>
<dbReference type="InterPro" id="IPR003280">
    <property type="entry name" value="2pore_dom_K_chnl"/>
</dbReference>
<evidence type="ECO:0000256" key="3">
    <source>
        <dbReference type="ARBA" id="ARBA00022692"/>
    </source>
</evidence>
<dbReference type="SUPFAM" id="SSF81324">
    <property type="entry name" value="Voltage-gated potassium channels"/>
    <property type="match status" value="2"/>
</dbReference>
<evidence type="ECO:0000256" key="5">
    <source>
        <dbReference type="ARBA" id="ARBA00023065"/>
    </source>
</evidence>
<keyword evidence="5 8" id="KW-0406">Ion transport</keyword>
<reference evidence="12 13" key="1">
    <citation type="submission" date="2016-03" db="EMBL/GenBank/DDBJ databases">
        <title>Trachymyrmex septentrionalis WGS genome.</title>
        <authorList>
            <person name="Nygaard S."/>
            <person name="Hu H."/>
            <person name="Boomsma J."/>
            <person name="Zhang G."/>
        </authorList>
    </citation>
    <scope>NUCLEOTIDE SEQUENCE [LARGE SCALE GENOMIC DNA]</scope>
    <source>
        <strain evidence="12">Tsep2-gDNA-1</strain>
        <tissue evidence="12">Whole body</tissue>
    </source>
</reference>
<organism evidence="12 13">
    <name type="scientific">Trachymyrmex septentrionalis</name>
    <dbReference type="NCBI Taxonomy" id="34720"/>
    <lineage>
        <taxon>Eukaryota</taxon>
        <taxon>Metazoa</taxon>
        <taxon>Ecdysozoa</taxon>
        <taxon>Arthropoda</taxon>
        <taxon>Hexapoda</taxon>
        <taxon>Insecta</taxon>
        <taxon>Pterygota</taxon>
        <taxon>Neoptera</taxon>
        <taxon>Endopterygota</taxon>
        <taxon>Hymenoptera</taxon>
        <taxon>Apocrita</taxon>
        <taxon>Aculeata</taxon>
        <taxon>Formicoidea</taxon>
        <taxon>Formicidae</taxon>
        <taxon>Myrmicinae</taxon>
        <taxon>Trachymyrmex</taxon>
    </lineage>
</organism>
<dbReference type="Proteomes" id="UP000078541">
    <property type="component" value="Unassembled WGS sequence"/>
</dbReference>
<dbReference type="STRING" id="34720.A0A195FU63"/>
<feature type="transmembrane region" description="Helical" evidence="10">
    <location>
        <begin position="184"/>
        <end position="205"/>
    </location>
</feature>
<feature type="transmembrane region" description="Helical" evidence="10">
    <location>
        <begin position="399"/>
        <end position="418"/>
    </location>
</feature>
<dbReference type="EMBL" id="KQ981264">
    <property type="protein sequence ID" value="KYN43998.1"/>
    <property type="molecule type" value="Genomic_DNA"/>
</dbReference>
<accession>A0A195FU63</accession>
<comment type="subcellular location">
    <subcellularLocation>
        <location evidence="1">Membrane</location>
        <topology evidence="1">Multi-pass membrane protein</topology>
    </subcellularLocation>
</comment>
<evidence type="ECO:0000313" key="12">
    <source>
        <dbReference type="EMBL" id="KYN43998.1"/>
    </source>
</evidence>
<dbReference type="PANTHER" id="PTHR11003">
    <property type="entry name" value="POTASSIUM CHANNEL, SUBFAMILY K"/>
    <property type="match status" value="1"/>
</dbReference>
<name>A0A195FU63_9HYME</name>
<evidence type="ECO:0000256" key="9">
    <source>
        <dbReference type="SAM" id="MobiDB-lite"/>
    </source>
</evidence>
<dbReference type="GO" id="GO:0030322">
    <property type="term" value="P:stabilization of membrane potential"/>
    <property type="evidence" value="ECO:0007669"/>
    <property type="project" value="TreeGrafter"/>
</dbReference>
<dbReference type="Pfam" id="PF07885">
    <property type="entry name" value="Ion_trans_2"/>
    <property type="match status" value="2"/>
</dbReference>
<feature type="domain" description="Potassium channel" evidence="11">
    <location>
        <begin position="376"/>
        <end position="457"/>
    </location>
</feature>
<dbReference type="GO" id="GO:0005886">
    <property type="term" value="C:plasma membrane"/>
    <property type="evidence" value="ECO:0007669"/>
    <property type="project" value="TreeGrafter"/>
</dbReference>
<sequence>MQNTGDYYQRAPRCCPGRSGNSNNNNNSASGSVRGAELLCCCCSCSTSTSTKTPGLLASLGVCVLVLGYTLLGAFAFMALEGDLKSDSLTEIPSSKSDGASYVLPNLENDSVATELRARTVEKLWSITEDLNVLYKENWTRLAAREVLEFQENLARGLRRTSYEQVPPRSREHQADRRLHGRRWTFSSSLLYSLTLITTIGYGSVAPRTVWGRLITIVYALAGIPLMLVYLSTVGDVLARSFRRLYGRICRQPRNCTRKQQPPPPPPPVGGIMTKAYRYDNHVETKGGGNYYSASRESSCDDLGIRGTGSAILLDCGSEGLLHATTSSTAALQDVTTGNGKRHFHPCSLSLSSTSSPAYMLETNPVRIPISLCLAIMLVYICGGAIMFNRLEGWSLLEGGYFCFTSLGTIGFGDLMPVGRNAPSTTLEEFSLCACALYILAGMGLIAMCFNLVQEEVVRVVRVFGRTCGMSSGVVVGPIGGTAGATSGLKADLDDGGGTSDSRLSEQEEEAIAMSMVSASHHSLPRKKTLPLDATGRTASNSSSSGASVQQFQRGQPLRRSCLSPTQHHHLHQQQQQHQQHQQQLPHHYQHRQQESSLHFEYFVPRSVSEFNLAAAVTDMAVPPPPPASVLRPSSTIAPPVATAVITTNQVRLLDSGSGGGCNIATRSREKMVTFEDEGVSCGVTSTPTRKNLPTLDNVFM</sequence>
<comment type="similarity">
    <text evidence="8">Belongs to the two pore domain potassium channel (TC 1.A.1.8) family.</text>
</comment>
<evidence type="ECO:0000313" key="13">
    <source>
        <dbReference type="Proteomes" id="UP000078541"/>
    </source>
</evidence>
<feature type="compositionally biased region" description="Low complexity" evidence="9">
    <location>
        <begin position="539"/>
        <end position="548"/>
    </location>
</feature>
<proteinExistence type="inferred from homology"/>
<feature type="transmembrane region" description="Helical" evidence="10">
    <location>
        <begin position="430"/>
        <end position="453"/>
    </location>
</feature>
<dbReference type="PANTHER" id="PTHR11003:SF325">
    <property type="entry name" value="POTASSIUM CHANNEL DOMAIN-CONTAINING PROTEIN"/>
    <property type="match status" value="1"/>
</dbReference>
<evidence type="ECO:0000256" key="6">
    <source>
        <dbReference type="ARBA" id="ARBA00023136"/>
    </source>
</evidence>
<dbReference type="InterPro" id="IPR013099">
    <property type="entry name" value="K_chnl_dom"/>
</dbReference>
<gene>
    <name evidence="12" type="ORF">ALC56_01536</name>
</gene>
<evidence type="ECO:0000256" key="1">
    <source>
        <dbReference type="ARBA" id="ARBA00004141"/>
    </source>
</evidence>
<keyword evidence="7 8" id="KW-0407">Ion channel</keyword>
<dbReference type="GO" id="GO:0015271">
    <property type="term" value="F:outward rectifier potassium channel activity"/>
    <property type="evidence" value="ECO:0007669"/>
    <property type="project" value="TreeGrafter"/>
</dbReference>
<evidence type="ECO:0000256" key="2">
    <source>
        <dbReference type="ARBA" id="ARBA00022448"/>
    </source>
</evidence>
<evidence type="ECO:0000259" key="11">
    <source>
        <dbReference type="Pfam" id="PF07885"/>
    </source>
</evidence>